<name>A0A839UQ33_9GAMM</name>
<dbReference type="EMBL" id="JACHXZ010000001">
    <property type="protein sequence ID" value="MBB3167648.1"/>
    <property type="molecule type" value="Genomic_DNA"/>
</dbReference>
<dbReference type="Proteomes" id="UP000559987">
    <property type="component" value="Unassembled WGS sequence"/>
</dbReference>
<reference evidence="1 2" key="1">
    <citation type="submission" date="2020-08" db="EMBL/GenBank/DDBJ databases">
        <title>Genomic Encyclopedia of Type Strains, Phase III (KMG-III): the genomes of soil and plant-associated and newly described type strains.</title>
        <authorList>
            <person name="Whitman W."/>
        </authorList>
    </citation>
    <scope>NUCLEOTIDE SEQUENCE [LARGE SCALE GENOMIC DNA]</scope>
    <source>
        <strain evidence="1 2">CECT 8571</strain>
    </source>
</reference>
<comment type="caution">
    <text evidence="1">The sequence shown here is derived from an EMBL/GenBank/DDBJ whole genome shotgun (WGS) entry which is preliminary data.</text>
</comment>
<accession>A0A839UQ33</accession>
<protein>
    <submittedName>
        <fullName evidence="1">Uncharacterized protein</fullName>
    </submittedName>
</protein>
<gene>
    <name evidence="1" type="ORF">FHS30_000824</name>
</gene>
<proteinExistence type="predicted"/>
<evidence type="ECO:0000313" key="2">
    <source>
        <dbReference type="Proteomes" id="UP000559987"/>
    </source>
</evidence>
<keyword evidence="2" id="KW-1185">Reference proteome</keyword>
<sequence>MNQQEVLSLTANQSEAYIFTLESLYKRSV</sequence>
<dbReference type="AlphaFoldDB" id="A0A839UQ33"/>
<organism evidence="1 2">
    <name type="scientific">Simiduia aestuariiviva</name>
    <dbReference type="NCBI Taxonomy" id="1510459"/>
    <lineage>
        <taxon>Bacteria</taxon>
        <taxon>Pseudomonadati</taxon>
        <taxon>Pseudomonadota</taxon>
        <taxon>Gammaproteobacteria</taxon>
        <taxon>Cellvibrionales</taxon>
        <taxon>Cellvibrionaceae</taxon>
        <taxon>Simiduia</taxon>
    </lineage>
</organism>
<evidence type="ECO:0000313" key="1">
    <source>
        <dbReference type="EMBL" id="MBB3167648.1"/>
    </source>
</evidence>